<reference evidence="2" key="1">
    <citation type="submission" date="2017-01" db="EMBL/GenBank/DDBJ databases">
        <title>Genome Analysis of Deinococcus marmoris KOPRI26562.</title>
        <authorList>
            <person name="Kim J.H."/>
            <person name="Oh H.-M."/>
        </authorList>
    </citation>
    <scope>NUCLEOTIDE SEQUENCE [LARGE SCALE GENOMIC DNA]</scope>
    <source>
        <strain evidence="2">PAMC 26633</strain>
    </source>
</reference>
<dbReference type="AlphaFoldDB" id="A0A226WSN4"/>
<gene>
    <name evidence="1" type="ORF">BSU04_33535</name>
</gene>
<evidence type="ECO:0000313" key="1">
    <source>
        <dbReference type="EMBL" id="OXC74113.1"/>
    </source>
</evidence>
<dbReference type="Proteomes" id="UP000214720">
    <property type="component" value="Unassembled WGS sequence"/>
</dbReference>
<comment type="caution">
    <text evidence="1">The sequence shown here is derived from an EMBL/GenBank/DDBJ whole genome shotgun (WGS) entry which is preliminary data.</text>
</comment>
<accession>A0A226WSN4</accession>
<organism evidence="1 2">
    <name type="scientific">Caballeronia sordidicola</name>
    <name type="common">Burkholderia sordidicola</name>
    <dbReference type="NCBI Taxonomy" id="196367"/>
    <lineage>
        <taxon>Bacteria</taxon>
        <taxon>Pseudomonadati</taxon>
        <taxon>Pseudomonadota</taxon>
        <taxon>Betaproteobacteria</taxon>
        <taxon>Burkholderiales</taxon>
        <taxon>Burkholderiaceae</taxon>
        <taxon>Caballeronia</taxon>
    </lineage>
</organism>
<proteinExistence type="predicted"/>
<dbReference type="EMBL" id="MTHB01000231">
    <property type="protein sequence ID" value="OXC74113.1"/>
    <property type="molecule type" value="Genomic_DNA"/>
</dbReference>
<protein>
    <recommendedName>
        <fullName evidence="3">Cytochrome c2</fullName>
    </recommendedName>
</protein>
<evidence type="ECO:0008006" key="3">
    <source>
        <dbReference type="Google" id="ProtNLM"/>
    </source>
</evidence>
<dbReference type="GO" id="GO:0009055">
    <property type="term" value="F:electron transfer activity"/>
    <property type="evidence" value="ECO:0007669"/>
    <property type="project" value="InterPro"/>
</dbReference>
<dbReference type="InterPro" id="IPR036909">
    <property type="entry name" value="Cyt_c-like_dom_sf"/>
</dbReference>
<dbReference type="SUPFAM" id="SSF46626">
    <property type="entry name" value="Cytochrome c"/>
    <property type="match status" value="1"/>
</dbReference>
<evidence type="ECO:0000313" key="2">
    <source>
        <dbReference type="Proteomes" id="UP000214720"/>
    </source>
</evidence>
<dbReference type="Gene3D" id="1.10.760.10">
    <property type="entry name" value="Cytochrome c-like domain"/>
    <property type="match status" value="1"/>
</dbReference>
<name>A0A226WSN4_CABSO</name>
<dbReference type="GO" id="GO:0020037">
    <property type="term" value="F:heme binding"/>
    <property type="evidence" value="ECO:0007669"/>
    <property type="project" value="InterPro"/>
</dbReference>
<sequence length="43" mass="4954">MWDDRALNDYLESPQKYVPGGKMREAVPDANKRAAIVQYLKSQ</sequence>